<dbReference type="PANTHER" id="PTHR11695">
    <property type="entry name" value="ALCOHOL DEHYDROGENASE RELATED"/>
    <property type="match status" value="1"/>
</dbReference>
<dbReference type="InterPro" id="IPR002364">
    <property type="entry name" value="Quin_OxRdtase/zeta-crystal_CS"/>
</dbReference>
<dbReference type="AlphaFoldDB" id="S3ZKN2"/>
<dbReference type="Gene3D" id="3.40.50.720">
    <property type="entry name" value="NAD(P)-binding Rossmann-like Domain"/>
    <property type="match status" value="1"/>
</dbReference>
<dbReference type="InterPro" id="IPR011032">
    <property type="entry name" value="GroES-like_sf"/>
</dbReference>
<reference evidence="4 5" key="1">
    <citation type="submission" date="2013-02" db="EMBL/GenBank/DDBJ databases">
        <title>Draft Genome Sequence of Streptomyces aurantiacus, Which Produces Setomimycin.</title>
        <authorList>
            <person name="Gruening B.A."/>
            <person name="Praeg A."/>
            <person name="Erxleben A."/>
            <person name="Guenther S."/>
            <person name="Mueller M."/>
        </authorList>
    </citation>
    <scope>NUCLEOTIDE SEQUENCE [LARGE SCALE GENOMIC DNA]</scope>
    <source>
        <strain evidence="4 5">JA 4570</strain>
    </source>
</reference>
<dbReference type="SUPFAM" id="SSF50129">
    <property type="entry name" value="GroES-like"/>
    <property type="match status" value="1"/>
</dbReference>
<feature type="region of interest" description="Disordered" evidence="2">
    <location>
        <begin position="1"/>
        <end position="22"/>
    </location>
</feature>
<dbReference type="Pfam" id="PF08240">
    <property type="entry name" value="ADH_N"/>
    <property type="match status" value="1"/>
</dbReference>
<keyword evidence="1" id="KW-0560">Oxidoreductase</keyword>
<proteinExistence type="predicted"/>
<dbReference type="InterPro" id="IPR050700">
    <property type="entry name" value="YIM1/Zinc_Alcohol_DH_Fams"/>
</dbReference>
<dbReference type="SUPFAM" id="SSF51735">
    <property type="entry name" value="NAD(P)-binding Rossmann-fold domains"/>
    <property type="match status" value="1"/>
</dbReference>
<dbReference type="GO" id="GO:0008270">
    <property type="term" value="F:zinc ion binding"/>
    <property type="evidence" value="ECO:0007669"/>
    <property type="project" value="InterPro"/>
</dbReference>
<organism evidence="4 5">
    <name type="scientific">Streptomyces aurantiacus JA 4570</name>
    <dbReference type="NCBI Taxonomy" id="1286094"/>
    <lineage>
        <taxon>Bacteria</taxon>
        <taxon>Bacillati</taxon>
        <taxon>Actinomycetota</taxon>
        <taxon>Actinomycetes</taxon>
        <taxon>Kitasatosporales</taxon>
        <taxon>Streptomycetaceae</taxon>
        <taxon>Streptomyces</taxon>
        <taxon>Streptomyces aurantiacus group</taxon>
    </lineage>
</organism>
<name>S3ZKN2_9ACTN</name>
<dbReference type="CDD" id="cd05289">
    <property type="entry name" value="MDR_like_2"/>
    <property type="match status" value="1"/>
</dbReference>
<evidence type="ECO:0000256" key="1">
    <source>
        <dbReference type="ARBA" id="ARBA00023002"/>
    </source>
</evidence>
<dbReference type="PANTHER" id="PTHR11695:SF294">
    <property type="entry name" value="RETICULON-4-INTERACTING PROTEIN 1, MITOCHONDRIAL"/>
    <property type="match status" value="1"/>
</dbReference>
<dbReference type="InterPro" id="IPR013154">
    <property type="entry name" value="ADH-like_N"/>
</dbReference>
<dbReference type="RefSeq" id="WP_016641701.1">
    <property type="nucleotide sequence ID" value="NZ_AOPZ01000168.1"/>
</dbReference>
<accession>S3ZKN2</accession>
<evidence type="ECO:0000313" key="4">
    <source>
        <dbReference type="EMBL" id="EPH43359.1"/>
    </source>
</evidence>
<dbReference type="GO" id="GO:0016491">
    <property type="term" value="F:oxidoreductase activity"/>
    <property type="evidence" value="ECO:0007669"/>
    <property type="project" value="UniProtKB-KW"/>
</dbReference>
<gene>
    <name evidence="4" type="ORF">STRAU_3574</name>
</gene>
<keyword evidence="5" id="KW-1185">Reference proteome</keyword>
<dbReference type="Pfam" id="PF13602">
    <property type="entry name" value="ADH_zinc_N_2"/>
    <property type="match status" value="1"/>
</dbReference>
<dbReference type="PROSITE" id="PS01162">
    <property type="entry name" value="QOR_ZETA_CRYSTAL"/>
    <property type="match status" value="1"/>
</dbReference>
<sequence length="333" mass="34668">MSSRTTTTAATPASSPAPAPATMRAVSPRVWGAPDVLVPVEVARPEPGLTEILVKVHAAGVNPADWKIRAAGQFGTWGDTPILGYDVSGTVEAVGPGVTLFAPGDEVFGMPRFPEQAGGYAEYVTAPARRFARKPANIDHVEAAALPLAALTAWQGLVETAGLRAGQRVLIHAAAGGVGHLAVQIAKAYGAYVIGTARADKHEFLRSLGADELIDYTAVDFTEAVRDVDVVLDGVGGAYGERSLGVLRRGGHLVTLPDPGGLPDAERARELGVHAGWTVVEPDRHGMLEIARLVEEGALRAEVAATFPLARAAEAHAVGEQSRTQGKLVLTVA</sequence>
<dbReference type="InterPro" id="IPR020843">
    <property type="entry name" value="ER"/>
</dbReference>
<dbReference type="PATRIC" id="fig|1286094.4.peg.3535"/>
<evidence type="ECO:0000313" key="5">
    <source>
        <dbReference type="Proteomes" id="UP000014629"/>
    </source>
</evidence>
<dbReference type="EMBL" id="AOPZ01000168">
    <property type="protein sequence ID" value="EPH43359.1"/>
    <property type="molecule type" value="Genomic_DNA"/>
</dbReference>
<comment type="caution">
    <text evidence="4">The sequence shown here is derived from an EMBL/GenBank/DDBJ whole genome shotgun (WGS) entry which is preliminary data.</text>
</comment>
<dbReference type="SMART" id="SM00829">
    <property type="entry name" value="PKS_ER"/>
    <property type="match status" value="1"/>
</dbReference>
<dbReference type="Gene3D" id="3.90.180.10">
    <property type="entry name" value="Medium-chain alcohol dehydrogenases, catalytic domain"/>
    <property type="match status" value="1"/>
</dbReference>
<feature type="domain" description="Enoyl reductase (ER)" evidence="3">
    <location>
        <begin position="32"/>
        <end position="330"/>
    </location>
</feature>
<dbReference type="Proteomes" id="UP000014629">
    <property type="component" value="Unassembled WGS sequence"/>
</dbReference>
<protein>
    <submittedName>
        <fullName evidence="4">Putative Quinone oxidoreductase</fullName>
    </submittedName>
</protein>
<evidence type="ECO:0000256" key="2">
    <source>
        <dbReference type="SAM" id="MobiDB-lite"/>
    </source>
</evidence>
<evidence type="ECO:0000259" key="3">
    <source>
        <dbReference type="SMART" id="SM00829"/>
    </source>
</evidence>
<dbReference type="InterPro" id="IPR036291">
    <property type="entry name" value="NAD(P)-bd_dom_sf"/>
</dbReference>